<keyword evidence="3" id="KW-0862">Zinc</keyword>
<reference evidence="7" key="2">
    <citation type="submission" date="2021-09" db="EMBL/GenBank/DDBJ databases">
        <authorList>
            <person name="Jia N."/>
            <person name="Wang J."/>
            <person name="Shi W."/>
            <person name="Du L."/>
            <person name="Sun Y."/>
            <person name="Zhan W."/>
            <person name="Jiang J."/>
            <person name="Wang Q."/>
            <person name="Zhang B."/>
            <person name="Ji P."/>
            <person name="Sakyi L.B."/>
            <person name="Cui X."/>
            <person name="Yuan T."/>
            <person name="Jiang B."/>
            <person name="Yang W."/>
            <person name="Lam T.T.-Y."/>
            <person name="Chang Q."/>
            <person name="Ding S."/>
            <person name="Wang X."/>
            <person name="Zhu J."/>
            <person name="Ruan X."/>
            <person name="Zhao L."/>
            <person name="Wei J."/>
            <person name="Que T."/>
            <person name="Du C."/>
            <person name="Cheng J."/>
            <person name="Dai P."/>
            <person name="Han X."/>
            <person name="Huang E."/>
            <person name="Gao Y."/>
            <person name="Liu J."/>
            <person name="Shao H."/>
            <person name="Ye R."/>
            <person name="Li L."/>
            <person name="Wei W."/>
            <person name="Wang X."/>
            <person name="Wang C."/>
            <person name="Huo Q."/>
            <person name="Li W."/>
            <person name="Guo W."/>
            <person name="Chen H."/>
            <person name="Chen S."/>
            <person name="Zhou L."/>
            <person name="Zhou L."/>
            <person name="Ni X."/>
            <person name="Tian J."/>
            <person name="Zhou Y."/>
            <person name="Sheng Y."/>
            <person name="Liu T."/>
            <person name="Pan Y."/>
            <person name="Xia L."/>
            <person name="Li J."/>
            <person name="Zhao F."/>
            <person name="Cao W."/>
        </authorList>
    </citation>
    <scope>NUCLEOTIDE SEQUENCE</scope>
    <source>
        <strain evidence="7">Rsan-2018</strain>
        <tissue evidence="7">Larvae</tissue>
    </source>
</reference>
<evidence type="ECO:0000256" key="2">
    <source>
        <dbReference type="ARBA" id="ARBA00022771"/>
    </source>
</evidence>
<keyword evidence="2" id="KW-0863">Zinc-finger</keyword>
<feature type="region of interest" description="Disordered" evidence="5">
    <location>
        <begin position="347"/>
        <end position="378"/>
    </location>
</feature>
<reference evidence="7" key="1">
    <citation type="journal article" date="2020" name="Cell">
        <title>Large-Scale Comparative Analyses of Tick Genomes Elucidate Their Genetic Diversity and Vector Capacities.</title>
        <authorList>
            <consortium name="Tick Genome and Microbiome Consortium (TIGMIC)"/>
            <person name="Jia N."/>
            <person name="Wang J."/>
            <person name="Shi W."/>
            <person name="Du L."/>
            <person name="Sun Y."/>
            <person name="Zhan W."/>
            <person name="Jiang J.F."/>
            <person name="Wang Q."/>
            <person name="Zhang B."/>
            <person name="Ji P."/>
            <person name="Bell-Sakyi L."/>
            <person name="Cui X.M."/>
            <person name="Yuan T.T."/>
            <person name="Jiang B.G."/>
            <person name="Yang W.F."/>
            <person name="Lam T.T."/>
            <person name="Chang Q.C."/>
            <person name="Ding S.J."/>
            <person name="Wang X.J."/>
            <person name="Zhu J.G."/>
            <person name="Ruan X.D."/>
            <person name="Zhao L."/>
            <person name="Wei J.T."/>
            <person name="Ye R.Z."/>
            <person name="Que T.C."/>
            <person name="Du C.H."/>
            <person name="Zhou Y.H."/>
            <person name="Cheng J.X."/>
            <person name="Dai P.F."/>
            <person name="Guo W.B."/>
            <person name="Han X.H."/>
            <person name="Huang E.J."/>
            <person name="Li L.F."/>
            <person name="Wei W."/>
            <person name="Gao Y.C."/>
            <person name="Liu J.Z."/>
            <person name="Shao H.Z."/>
            <person name="Wang X."/>
            <person name="Wang C.C."/>
            <person name="Yang T.C."/>
            <person name="Huo Q.B."/>
            <person name="Li W."/>
            <person name="Chen H.Y."/>
            <person name="Chen S.E."/>
            <person name="Zhou L.G."/>
            <person name="Ni X.B."/>
            <person name="Tian J.H."/>
            <person name="Sheng Y."/>
            <person name="Liu T."/>
            <person name="Pan Y.S."/>
            <person name="Xia L.Y."/>
            <person name="Li J."/>
            <person name="Zhao F."/>
            <person name="Cao W.C."/>
        </authorList>
    </citation>
    <scope>NUCLEOTIDE SEQUENCE</scope>
    <source>
        <strain evidence="7">Rsan-2018</strain>
    </source>
</reference>
<dbReference type="GO" id="GO:0003677">
    <property type="term" value="F:DNA binding"/>
    <property type="evidence" value="ECO:0007669"/>
    <property type="project" value="UniProtKB-KW"/>
</dbReference>
<feature type="compositionally biased region" description="Basic residues" evidence="5">
    <location>
        <begin position="369"/>
        <end position="378"/>
    </location>
</feature>
<evidence type="ECO:0000313" key="8">
    <source>
        <dbReference type="Proteomes" id="UP000821837"/>
    </source>
</evidence>
<proteinExistence type="predicted"/>
<feature type="region of interest" description="Disordered" evidence="5">
    <location>
        <begin position="147"/>
        <end position="181"/>
    </location>
</feature>
<comment type="caution">
    <text evidence="7">The sequence shown here is derived from an EMBL/GenBank/DDBJ whole genome shotgun (WGS) entry which is preliminary data.</text>
</comment>
<name>A0A9D4PNU0_RHISA</name>
<organism evidence="7 8">
    <name type="scientific">Rhipicephalus sanguineus</name>
    <name type="common">Brown dog tick</name>
    <name type="synonym">Ixodes sanguineus</name>
    <dbReference type="NCBI Taxonomy" id="34632"/>
    <lineage>
        <taxon>Eukaryota</taxon>
        <taxon>Metazoa</taxon>
        <taxon>Ecdysozoa</taxon>
        <taxon>Arthropoda</taxon>
        <taxon>Chelicerata</taxon>
        <taxon>Arachnida</taxon>
        <taxon>Acari</taxon>
        <taxon>Parasitiformes</taxon>
        <taxon>Ixodida</taxon>
        <taxon>Ixodoidea</taxon>
        <taxon>Ixodidae</taxon>
        <taxon>Rhipicephalinae</taxon>
        <taxon>Rhipicephalus</taxon>
        <taxon>Rhipicephalus</taxon>
    </lineage>
</organism>
<dbReference type="GO" id="GO:0008270">
    <property type="term" value="F:zinc ion binding"/>
    <property type="evidence" value="ECO:0007669"/>
    <property type="project" value="UniProtKB-KW"/>
</dbReference>
<dbReference type="VEuPathDB" id="VectorBase:RSAN_037902"/>
<dbReference type="InterPro" id="IPR006612">
    <property type="entry name" value="THAP_Znf"/>
</dbReference>
<evidence type="ECO:0000256" key="1">
    <source>
        <dbReference type="ARBA" id="ARBA00022723"/>
    </source>
</evidence>
<keyword evidence="4" id="KW-0238">DNA-binding</keyword>
<keyword evidence="8" id="KW-1185">Reference proteome</keyword>
<evidence type="ECO:0000256" key="3">
    <source>
        <dbReference type="ARBA" id="ARBA00022833"/>
    </source>
</evidence>
<accession>A0A9D4PNU0</accession>
<keyword evidence="1" id="KW-0479">Metal-binding</keyword>
<dbReference type="EMBL" id="JABSTV010001252">
    <property type="protein sequence ID" value="KAH7947513.1"/>
    <property type="molecule type" value="Genomic_DNA"/>
</dbReference>
<evidence type="ECO:0000256" key="4">
    <source>
        <dbReference type="ARBA" id="ARBA00023125"/>
    </source>
</evidence>
<evidence type="ECO:0000259" key="6">
    <source>
        <dbReference type="Pfam" id="PF05485"/>
    </source>
</evidence>
<feature type="domain" description="THAP-type" evidence="6">
    <location>
        <begin position="5"/>
        <end position="89"/>
    </location>
</feature>
<evidence type="ECO:0000256" key="5">
    <source>
        <dbReference type="SAM" id="MobiDB-lite"/>
    </source>
</evidence>
<sequence length="378" mass="41434">MPNRCCVPGCRSGYKGRKKTSSSARNGSGPYRCKKAVIINFESKYTRVCANHFDASDIITAYDFNINGDSVWQNRDKPTLKADTVPRIFEDFLRISQSANLDLAHLQCDHQQTTTRDAVNMDSSAVRTGAAAYTVDTAHESIAEGNAVDTHTGREQGSPPQSSYSTMLQSTVPSPETTTAFKQQWSVTRPPRPAACANTQLPGLLLPDTYVYREGREEPMSSITVFQDPPEPLTIPEPLHILSSTLKKPAPEPPIMAADVPPIPPPGPSDARHLQSGEPLNEGEASAKVIIQDRSQELNSTDGSHGDLSSPDLGSSAGRDIRVDVNPAFQLKPAYEVTVLIFPQHEMSRPSTLRCKRSPTARSGVRRDDRRRHLHPSE</sequence>
<feature type="compositionally biased region" description="Polar residues" evidence="5">
    <location>
        <begin position="158"/>
        <end position="181"/>
    </location>
</feature>
<feature type="region of interest" description="Disordered" evidence="5">
    <location>
        <begin position="246"/>
        <end position="278"/>
    </location>
</feature>
<dbReference type="AlphaFoldDB" id="A0A9D4PNU0"/>
<dbReference type="Pfam" id="PF05485">
    <property type="entry name" value="THAP"/>
    <property type="match status" value="1"/>
</dbReference>
<evidence type="ECO:0000313" key="7">
    <source>
        <dbReference type="EMBL" id="KAH7947513.1"/>
    </source>
</evidence>
<dbReference type="Proteomes" id="UP000821837">
    <property type="component" value="Chromosome 6"/>
</dbReference>
<gene>
    <name evidence="7" type="ORF">HPB52_012576</name>
</gene>
<protein>
    <recommendedName>
        <fullName evidence="6">THAP-type domain-containing protein</fullName>
    </recommendedName>
</protein>
<feature type="region of interest" description="Disordered" evidence="5">
    <location>
        <begin position="296"/>
        <end position="316"/>
    </location>
</feature>